<sequence>MKAHHESKHTKLPWDPSLYEDVQAKHGGTTQGVAVRGTTNAKKLKGKNPKADLDDLLAAGLRAGKK</sequence>
<evidence type="ECO:0000313" key="2">
    <source>
        <dbReference type="EMBL" id="CBJ31894.1"/>
    </source>
</evidence>
<dbReference type="InParanoid" id="D7FVH3"/>
<gene>
    <name evidence="2" type="ORF">Esi_0290_0028</name>
</gene>
<reference evidence="2 3" key="1">
    <citation type="journal article" date="2010" name="Nature">
        <title>The Ectocarpus genome and the independent evolution of multicellularity in brown algae.</title>
        <authorList>
            <person name="Cock J.M."/>
            <person name="Sterck L."/>
            <person name="Rouze P."/>
            <person name="Scornet D."/>
            <person name="Allen A.E."/>
            <person name="Amoutzias G."/>
            <person name="Anthouard V."/>
            <person name="Artiguenave F."/>
            <person name="Aury J.M."/>
            <person name="Badger J.H."/>
            <person name="Beszteri B."/>
            <person name="Billiau K."/>
            <person name="Bonnet E."/>
            <person name="Bothwell J.H."/>
            <person name="Bowler C."/>
            <person name="Boyen C."/>
            <person name="Brownlee C."/>
            <person name="Carrano C.J."/>
            <person name="Charrier B."/>
            <person name="Cho G.Y."/>
            <person name="Coelho S.M."/>
            <person name="Collen J."/>
            <person name="Corre E."/>
            <person name="Da Silva C."/>
            <person name="Delage L."/>
            <person name="Delaroque N."/>
            <person name="Dittami S.M."/>
            <person name="Doulbeau S."/>
            <person name="Elias M."/>
            <person name="Farnham G."/>
            <person name="Gachon C.M."/>
            <person name="Gschloessl B."/>
            <person name="Heesch S."/>
            <person name="Jabbari K."/>
            <person name="Jubin C."/>
            <person name="Kawai H."/>
            <person name="Kimura K."/>
            <person name="Kloareg B."/>
            <person name="Kupper F.C."/>
            <person name="Lang D."/>
            <person name="Le Bail A."/>
            <person name="Leblanc C."/>
            <person name="Lerouge P."/>
            <person name="Lohr M."/>
            <person name="Lopez P.J."/>
            <person name="Martens C."/>
            <person name="Maumus F."/>
            <person name="Michel G."/>
            <person name="Miranda-Saavedra D."/>
            <person name="Morales J."/>
            <person name="Moreau H."/>
            <person name="Motomura T."/>
            <person name="Nagasato C."/>
            <person name="Napoli C.A."/>
            <person name="Nelson D.R."/>
            <person name="Nyvall-Collen P."/>
            <person name="Peters A.F."/>
            <person name="Pommier C."/>
            <person name="Potin P."/>
            <person name="Poulain J."/>
            <person name="Quesneville H."/>
            <person name="Read B."/>
            <person name="Rensing S.A."/>
            <person name="Ritter A."/>
            <person name="Rousvoal S."/>
            <person name="Samanta M."/>
            <person name="Samson G."/>
            <person name="Schroeder D.C."/>
            <person name="Segurens B."/>
            <person name="Strittmatter M."/>
            <person name="Tonon T."/>
            <person name="Tregear J.W."/>
            <person name="Valentin K."/>
            <person name="von Dassow P."/>
            <person name="Yamagishi T."/>
            <person name="Van de Peer Y."/>
            <person name="Wincker P."/>
        </authorList>
    </citation>
    <scope>NUCLEOTIDE SEQUENCE [LARGE SCALE GENOMIC DNA]</scope>
    <source>
        <strain evidence="3">Ec32 / CCAP1310/4</strain>
    </source>
</reference>
<accession>D7FVH3</accession>
<name>D7FVH3_ECTSI</name>
<evidence type="ECO:0000313" key="3">
    <source>
        <dbReference type="Proteomes" id="UP000002630"/>
    </source>
</evidence>
<dbReference type="OrthoDB" id="510420at2759"/>
<protein>
    <submittedName>
        <fullName evidence="2">Uncharacterized protein</fullName>
    </submittedName>
</protein>
<evidence type="ECO:0000256" key="1">
    <source>
        <dbReference type="SAM" id="MobiDB-lite"/>
    </source>
</evidence>
<feature type="region of interest" description="Disordered" evidence="1">
    <location>
        <begin position="25"/>
        <end position="48"/>
    </location>
</feature>
<proteinExistence type="predicted"/>
<organism evidence="2 3">
    <name type="scientific">Ectocarpus siliculosus</name>
    <name type="common">Brown alga</name>
    <name type="synonym">Conferva siliculosa</name>
    <dbReference type="NCBI Taxonomy" id="2880"/>
    <lineage>
        <taxon>Eukaryota</taxon>
        <taxon>Sar</taxon>
        <taxon>Stramenopiles</taxon>
        <taxon>Ochrophyta</taxon>
        <taxon>PX clade</taxon>
        <taxon>Phaeophyceae</taxon>
        <taxon>Ectocarpales</taxon>
        <taxon>Ectocarpaceae</taxon>
        <taxon>Ectocarpus</taxon>
    </lineage>
</organism>
<dbReference type="AlphaFoldDB" id="D7FVH3"/>
<keyword evidence="3" id="KW-1185">Reference proteome</keyword>
<dbReference type="EMBL" id="FN649760">
    <property type="protein sequence ID" value="CBJ31894.1"/>
    <property type="molecule type" value="Genomic_DNA"/>
</dbReference>
<dbReference type="Proteomes" id="UP000002630">
    <property type="component" value="Unassembled WGS sequence"/>
</dbReference>